<protein>
    <recommendedName>
        <fullName evidence="3">LRAT domain-containing protein</fullName>
    </recommendedName>
</protein>
<dbReference type="PANTHER" id="PTHR46137">
    <property type="entry name" value="OS05G0310600 PROTEIN"/>
    <property type="match status" value="1"/>
</dbReference>
<dbReference type="Gramene" id="AET1Gv20662000.5">
    <property type="protein sequence ID" value="AET1Gv20662000.5"/>
    <property type="gene ID" value="AET1Gv20662000"/>
</dbReference>
<organism evidence="1 2">
    <name type="scientific">Aegilops tauschii subsp. strangulata</name>
    <name type="common">Goatgrass</name>
    <dbReference type="NCBI Taxonomy" id="200361"/>
    <lineage>
        <taxon>Eukaryota</taxon>
        <taxon>Viridiplantae</taxon>
        <taxon>Streptophyta</taxon>
        <taxon>Embryophyta</taxon>
        <taxon>Tracheophyta</taxon>
        <taxon>Spermatophyta</taxon>
        <taxon>Magnoliopsida</taxon>
        <taxon>Liliopsida</taxon>
        <taxon>Poales</taxon>
        <taxon>Poaceae</taxon>
        <taxon>BOP clade</taxon>
        <taxon>Pooideae</taxon>
        <taxon>Triticodae</taxon>
        <taxon>Triticeae</taxon>
        <taxon>Triticinae</taxon>
        <taxon>Aegilops</taxon>
    </lineage>
</organism>
<dbReference type="Proteomes" id="UP000015105">
    <property type="component" value="Chromosome 1D"/>
</dbReference>
<reference evidence="2" key="1">
    <citation type="journal article" date="2014" name="Science">
        <title>Ancient hybridizations among the ancestral genomes of bread wheat.</title>
        <authorList>
            <consortium name="International Wheat Genome Sequencing Consortium,"/>
            <person name="Marcussen T."/>
            <person name="Sandve S.R."/>
            <person name="Heier L."/>
            <person name="Spannagl M."/>
            <person name="Pfeifer M."/>
            <person name="Jakobsen K.S."/>
            <person name="Wulff B.B."/>
            <person name="Steuernagel B."/>
            <person name="Mayer K.F."/>
            <person name="Olsen O.A."/>
        </authorList>
    </citation>
    <scope>NUCLEOTIDE SEQUENCE [LARGE SCALE GENOMIC DNA]</scope>
    <source>
        <strain evidence="2">cv. AL8/78</strain>
    </source>
</reference>
<keyword evidence="2" id="KW-1185">Reference proteome</keyword>
<reference evidence="1" key="4">
    <citation type="submission" date="2019-03" db="UniProtKB">
        <authorList>
            <consortium name="EnsemblPlants"/>
        </authorList>
    </citation>
    <scope>IDENTIFICATION</scope>
</reference>
<evidence type="ECO:0000313" key="2">
    <source>
        <dbReference type="Proteomes" id="UP000015105"/>
    </source>
</evidence>
<reference evidence="1" key="3">
    <citation type="journal article" date="2017" name="Nature">
        <title>Genome sequence of the progenitor of the wheat D genome Aegilops tauschii.</title>
        <authorList>
            <person name="Luo M.C."/>
            <person name="Gu Y.Q."/>
            <person name="Puiu D."/>
            <person name="Wang H."/>
            <person name="Twardziok S.O."/>
            <person name="Deal K.R."/>
            <person name="Huo N."/>
            <person name="Zhu T."/>
            <person name="Wang L."/>
            <person name="Wang Y."/>
            <person name="McGuire P.E."/>
            <person name="Liu S."/>
            <person name="Long H."/>
            <person name="Ramasamy R.K."/>
            <person name="Rodriguez J.C."/>
            <person name="Van S.L."/>
            <person name="Yuan L."/>
            <person name="Wang Z."/>
            <person name="Xia Z."/>
            <person name="Xiao L."/>
            <person name="Anderson O.D."/>
            <person name="Ouyang S."/>
            <person name="Liang Y."/>
            <person name="Zimin A.V."/>
            <person name="Pertea G."/>
            <person name="Qi P."/>
            <person name="Bennetzen J.L."/>
            <person name="Dai X."/>
            <person name="Dawson M.W."/>
            <person name="Muller H.G."/>
            <person name="Kugler K."/>
            <person name="Rivarola-Duarte L."/>
            <person name="Spannagl M."/>
            <person name="Mayer K.F.X."/>
            <person name="Lu F.H."/>
            <person name="Bevan M.W."/>
            <person name="Leroy P."/>
            <person name="Li P."/>
            <person name="You F.M."/>
            <person name="Sun Q."/>
            <person name="Liu Z."/>
            <person name="Lyons E."/>
            <person name="Wicker T."/>
            <person name="Salzberg S.L."/>
            <person name="Devos K.M."/>
            <person name="Dvorak J."/>
        </authorList>
    </citation>
    <scope>NUCLEOTIDE SEQUENCE [LARGE SCALE GENOMIC DNA]</scope>
    <source>
        <strain evidence="1">cv. AL8/78</strain>
    </source>
</reference>
<evidence type="ECO:0008006" key="3">
    <source>
        <dbReference type="Google" id="ProtNLM"/>
    </source>
</evidence>
<dbReference type="PANTHER" id="PTHR46137:SF4">
    <property type="entry name" value="PROTEIN LEAD-SENSITIVE 1"/>
    <property type="match status" value="1"/>
</dbReference>
<sequence>RRPIRRPPSVSMGLLSNRIGKESLKAGDHIYSWRAAWVYAHHGAESVPSNIIIFSSD</sequence>
<dbReference type="AlphaFoldDB" id="A0A452Z7I9"/>
<dbReference type="EnsemblPlants" id="AET1Gv20662000.5">
    <property type="protein sequence ID" value="AET1Gv20662000.5"/>
    <property type="gene ID" value="AET1Gv20662000"/>
</dbReference>
<reference evidence="2" key="2">
    <citation type="journal article" date="2017" name="Nat. Plants">
        <title>The Aegilops tauschii genome reveals multiple impacts of transposons.</title>
        <authorList>
            <person name="Zhao G."/>
            <person name="Zou C."/>
            <person name="Li K."/>
            <person name="Wang K."/>
            <person name="Li T."/>
            <person name="Gao L."/>
            <person name="Zhang X."/>
            <person name="Wang H."/>
            <person name="Yang Z."/>
            <person name="Liu X."/>
            <person name="Jiang W."/>
            <person name="Mao L."/>
            <person name="Kong X."/>
            <person name="Jiao Y."/>
            <person name="Jia J."/>
        </authorList>
    </citation>
    <scope>NUCLEOTIDE SEQUENCE [LARGE SCALE GENOMIC DNA]</scope>
    <source>
        <strain evidence="2">cv. AL8/78</strain>
    </source>
</reference>
<name>A0A452Z7I9_AEGTS</name>
<accession>A0A452Z7I9</accession>
<proteinExistence type="predicted"/>
<reference evidence="1" key="5">
    <citation type="journal article" date="2021" name="G3 (Bethesda)">
        <title>Aegilops tauschii genome assembly Aet v5.0 features greater sequence contiguity and improved annotation.</title>
        <authorList>
            <person name="Wang L."/>
            <person name="Zhu T."/>
            <person name="Rodriguez J.C."/>
            <person name="Deal K.R."/>
            <person name="Dubcovsky J."/>
            <person name="McGuire P.E."/>
            <person name="Lux T."/>
            <person name="Spannagl M."/>
            <person name="Mayer K.F.X."/>
            <person name="Baldrich P."/>
            <person name="Meyers B.C."/>
            <person name="Huo N."/>
            <person name="Gu Y.Q."/>
            <person name="Zhou H."/>
            <person name="Devos K.M."/>
            <person name="Bennetzen J.L."/>
            <person name="Unver T."/>
            <person name="Budak H."/>
            <person name="Gulick P.J."/>
            <person name="Galiba G."/>
            <person name="Kalapos B."/>
            <person name="Nelson D.R."/>
            <person name="Li P."/>
            <person name="You F.M."/>
            <person name="Luo M.C."/>
            <person name="Dvorak J."/>
        </authorList>
    </citation>
    <scope>NUCLEOTIDE SEQUENCE [LARGE SCALE GENOMIC DNA]</scope>
    <source>
        <strain evidence="1">cv. AL8/78</strain>
    </source>
</reference>
<evidence type="ECO:0000313" key="1">
    <source>
        <dbReference type="EnsemblPlants" id="AET1Gv20662000.5"/>
    </source>
</evidence>